<accession>A0ABP8C173</accession>
<sequence>MTFDPGYLGGAVYHHDIMQSIIRDRAHERRAEAEAVRSGRLVRRAREYWAERAERAASRPARRRASRHGAAPAR</sequence>
<feature type="region of interest" description="Disordered" evidence="1">
    <location>
        <begin position="52"/>
        <end position="74"/>
    </location>
</feature>
<keyword evidence="3" id="KW-1185">Reference proteome</keyword>
<organism evidence="2 3">
    <name type="scientific">Actinomadura meridiana</name>
    <dbReference type="NCBI Taxonomy" id="559626"/>
    <lineage>
        <taxon>Bacteria</taxon>
        <taxon>Bacillati</taxon>
        <taxon>Actinomycetota</taxon>
        <taxon>Actinomycetes</taxon>
        <taxon>Streptosporangiales</taxon>
        <taxon>Thermomonosporaceae</taxon>
        <taxon>Actinomadura</taxon>
    </lineage>
</organism>
<name>A0ABP8C173_9ACTN</name>
<reference evidence="3" key="1">
    <citation type="journal article" date="2019" name="Int. J. Syst. Evol. Microbiol.">
        <title>The Global Catalogue of Microorganisms (GCM) 10K type strain sequencing project: providing services to taxonomists for standard genome sequencing and annotation.</title>
        <authorList>
            <consortium name="The Broad Institute Genomics Platform"/>
            <consortium name="The Broad Institute Genome Sequencing Center for Infectious Disease"/>
            <person name="Wu L."/>
            <person name="Ma J."/>
        </authorList>
    </citation>
    <scope>NUCLEOTIDE SEQUENCE [LARGE SCALE GENOMIC DNA]</scope>
    <source>
        <strain evidence="3">JCM 17440</strain>
    </source>
</reference>
<evidence type="ECO:0000313" key="3">
    <source>
        <dbReference type="Proteomes" id="UP001501710"/>
    </source>
</evidence>
<gene>
    <name evidence="2" type="ORF">GCM10022254_28200</name>
</gene>
<dbReference type="Proteomes" id="UP001501710">
    <property type="component" value="Unassembled WGS sequence"/>
</dbReference>
<dbReference type="EMBL" id="BAABAS010000006">
    <property type="protein sequence ID" value="GAA4231327.1"/>
    <property type="molecule type" value="Genomic_DNA"/>
</dbReference>
<protein>
    <submittedName>
        <fullName evidence="2">Uncharacterized protein</fullName>
    </submittedName>
</protein>
<evidence type="ECO:0000256" key="1">
    <source>
        <dbReference type="SAM" id="MobiDB-lite"/>
    </source>
</evidence>
<comment type="caution">
    <text evidence="2">The sequence shown here is derived from an EMBL/GenBank/DDBJ whole genome shotgun (WGS) entry which is preliminary data.</text>
</comment>
<evidence type="ECO:0000313" key="2">
    <source>
        <dbReference type="EMBL" id="GAA4231327.1"/>
    </source>
</evidence>
<proteinExistence type="predicted"/>
<dbReference type="RefSeq" id="WP_344895726.1">
    <property type="nucleotide sequence ID" value="NZ_BAABAS010000006.1"/>
</dbReference>